<feature type="non-terminal residue" evidence="4">
    <location>
        <position position="1"/>
    </location>
</feature>
<evidence type="ECO:0000313" key="5">
    <source>
        <dbReference type="Proteomes" id="UP001328107"/>
    </source>
</evidence>
<evidence type="ECO:0000256" key="1">
    <source>
        <dbReference type="PROSITE-ProRule" id="PRU00285"/>
    </source>
</evidence>
<dbReference type="AlphaFoldDB" id="A0AAN4ZKU4"/>
<dbReference type="Proteomes" id="UP001328107">
    <property type="component" value="Unassembled WGS sequence"/>
</dbReference>
<comment type="caution">
    <text evidence="4">The sequence shown here is derived from an EMBL/GenBank/DDBJ whole genome shotgun (WGS) entry which is preliminary data.</text>
</comment>
<dbReference type="InterPro" id="IPR001436">
    <property type="entry name" value="Alpha-crystallin/sHSP_animal"/>
</dbReference>
<comment type="similarity">
    <text evidence="1 2">Belongs to the small heat shock protein (HSP20) family.</text>
</comment>
<dbReference type="GO" id="GO:0042026">
    <property type="term" value="P:protein refolding"/>
    <property type="evidence" value="ECO:0007669"/>
    <property type="project" value="TreeGrafter"/>
</dbReference>
<dbReference type="FunFam" id="2.60.40.790:FF:000036">
    <property type="entry name" value="Heat Shock Protein"/>
    <property type="match status" value="1"/>
</dbReference>
<evidence type="ECO:0000259" key="3">
    <source>
        <dbReference type="PROSITE" id="PS01031"/>
    </source>
</evidence>
<proteinExistence type="inferred from homology"/>
<name>A0AAN4ZKU4_9BILA</name>
<keyword evidence="5" id="KW-1185">Reference proteome</keyword>
<accession>A0AAN4ZKU4</accession>
<dbReference type="GO" id="GO:0009408">
    <property type="term" value="P:response to heat"/>
    <property type="evidence" value="ECO:0007669"/>
    <property type="project" value="TreeGrafter"/>
</dbReference>
<dbReference type="Gene3D" id="2.60.40.790">
    <property type="match status" value="1"/>
</dbReference>
<dbReference type="Pfam" id="PF00011">
    <property type="entry name" value="HSP20"/>
    <property type="match status" value="1"/>
</dbReference>
<dbReference type="EMBL" id="BTRK01000003">
    <property type="protein sequence ID" value="GMR42616.1"/>
    <property type="molecule type" value="Genomic_DNA"/>
</dbReference>
<organism evidence="4 5">
    <name type="scientific">Pristionchus mayeri</name>
    <dbReference type="NCBI Taxonomy" id="1317129"/>
    <lineage>
        <taxon>Eukaryota</taxon>
        <taxon>Metazoa</taxon>
        <taxon>Ecdysozoa</taxon>
        <taxon>Nematoda</taxon>
        <taxon>Chromadorea</taxon>
        <taxon>Rhabditida</taxon>
        <taxon>Rhabditina</taxon>
        <taxon>Diplogasteromorpha</taxon>
        <taxon>Diplogasteroidea</taxon>
        <taxon>Neodiplogasteridae</taxon>
        <taxon>Pristionchus</taxon>
    </lineage>
</organism>
<dbReference type="PANTHER" id="PTHR45640:SF35">
    <property type="entry name" value="HEAT SHOCK PROTEIN HSP-12.2"/>
    <property type="match status" value="1"/>
</dbReference>
<feature type="domain" description="SHSP" evidence="3">
    <location>
        <begin position="22"/>
        <end position="117"/>
    </location>
</feature>
<protein>
    <recommendedName>
        <fullName evidence="3">SHSP domain-containing protein</fullName>
    </recommendedName>
</protein>
<dbReference type="GO" id="GO:0005634">
    <property type="term" value="C:nucleus"/>
    <property type="evidence" value="ECO:0007669"/>
    <property type="project" value="TreeGrafter"/>
</dbReference>
<evidence type="ECO:0000313" key="4">
    <source>
        <dbReference type="EMBL" id="GMR42616.1"/>
    </source>
</evidence>
<reference evidence="5" key="1">
    <citation type="submission" date="2022-10" db="EMBL/GenBank/DDBJ databases">
        <title>Genome assembly of Pristionchus species.</title>
        <authorList>
            <person name="Yoshida K."/>
            <person name="Sommer R.J."/>
        </authorList>
    </citation>
    <scope>NUCLEOTIDE SEQUENCE [LARGE SCALE GENOMIC DNA]</scope>
    <source>
        <strain evidence="5">RS5460</strain>
    </source>
</reference>
<dbReference type="PANTHER" id="PTHR45640">
    <property type="entry name" value="HEAT SHOCK PROTEIN HSP-12.2-RELATED"/>
    <property type="match status" value="1"/>
</dbReference>
<dbReference type="InterPro" id="IPR008978">
    <property type="entry name" value="HSP20-like_chaperone"/>
</dbReference>
<sequence length="117" mass="13304">RFLNLRMTAVPVAHNWTADTWDWPLQSSDGVVRVHNTKEKFEVGLDVQFFTPNDIEVKVVGQDLLIHCRHEVRNDEFGSISREIHRSYKLPADVDAASLKSNLTNRGVLVITANKHA</sequence>
<dbReference type="InterPro" id="IPR002068">
    <property type="entry name" value="A-crystallin/Hsp20_dom"/>
</dbReference>
<evidence type="ECO:0000256" key="2">
    <source>
        <dbReference type="RuleBase" id="RU003616"/>
    </source>
</evidence>
<dbReference type="GO" id="GO:0005737">
    <property type="term" value="C:cytoplasm"/>
    <property type="evidence" value="ECO:0007669"/>
    <property type="project" value="TreeGrafter"/>
</dbReference>
<dbReference type="CDD" id="cd06526">
    <property type="entry name" value="metazoan_ACD"/>
    <property type="match status" value="1"/>
</dbReference>
<dbReference type="GO" id="GO:0051082">
    <property type="term" value="F:unfolded protein binding"/>
    <property type="evidence" value="ECO:0007669"/>
    <property type="project" value="TreeGrafter"/>
</dbReference>
<gene>
    <name evidence="4" type="ORF">PMAYCL1PPCAC_12811</name>
</gene>
<dbReference type="PROSITE" id="PS01031">
    <property type="entry name" value="SHSP"/>
    <property type="match status" value="1"/>
</dbReference>
<dbReference type="SUPFAM" id="SSF49764">
    <property type="entry name" value="HSP20-like chaperones"/>
    <property type="match status" value="1"/>
</dbReference>
<dbReference type="PRINTS" id="PR00299">
    <property type="entry name" value="ACRYSTALLIN"/>
</dbReference>